<dbReference type="FunFam" id="3.30.160.60:FF:005285">
    <property type="match status" value="1"/>
</dbReference>
<feature type="domain" description="C2H2-type" evidence="7">
    <location>
        <begin position="767"/>
        <end position="794"/>
    </location>
</feature>
<feature type="compositionally biased region" description="Acidic residues" evidence="6">
    <location>
        <begin position="238"/>
        <end position="273"/>
    </location>
</feature>
<feature type="region of interest" description="Disordered" evidence="6">
    <location>
        <begin position="832"/>
        <end position="857"/>
    </location>
</feature>
<evidence type="ECO:0000256" key="2">
    <source>
        <dbReference type="ARBA" id="ARBA00022737"/>
    </source>
</evidence>
<dbReference type="PANTHER" id="PTHR24379">
    <property type="entry name" value="KRAB AND ZINC FINGER DOMAIN-CONTAINING"/>
    <property type="match status" value="1"/>
</dbReference>
<dbReference type="InterPro" id="IPR013087">
    <property type="entry name" value="Znf_C2H2_type"/>
</dbReference>
<evidence type="ECO:0000313" key="9">
    <source>
        <dbReference type="RefSeq" id="XP_035663146.1"/>
    </source>
</evidence>
<dbReference type="AlphaFoldDB" id="A0A9J7HNZ6"/>
<accession>A0A9J7HNZ6</accession>
<dbReference type="Proteomes" id="UP000001554">
    <property type="component" value="Chromosome 19"/>
</dbReference>
<evidence type="ECO:0000256" key="3">
    <source>
        <dbReference type="ARBA" id="ARBA00022771"/>
    </source>
</evidence>
<keyword evidence="2" id="KW-0677">Repeat</keyword>
<evidence type="ECO:0000256" key="4">
    <source>
        <dbReference type="ARBA" id="ARBA00022833"/>
    </source>
</evidence>
<dbReference type="GO" id="GO:0000981">
    <property type="term" value="F:DNA-binding transcription factor activity, RNA polymerase II-specific"/>
    <property type="evidence" value="ECO:0000318"/>
    <property type="project" value="GO_Central"/>
</dbReference>
<dbReference type="GO" id="GO:0008270">
    <property type="term" value="F:zinc ion binding"/>
    <property type="evidence" value="ECO:0007669"/>
    <property type="project" value="UniProtKB-KW"/>
</dbReference>
<dbReference type="RefSeq" id="XP_035663146.1">
    <property type="nucleotide sequence ID" value="XM_035807253.1"/>
</dbReference>
<gene>
    <name evidence="9" type="primary">LOC118406867</name>
</gene>
<reference evidence="9" key="2">
    <citation type="submission" date="2025-08" db="UniProtKB">
        <authorList>
            <consortium name="RefSeq"/>
        </authorList>
    </citation>
    <scope>IDENTIFICATION</scope>
    <source>
        <strain evidence="9">S238N-H82</strain>
        <tissue evidence="9">Testes</tissue>
    </source>
</reference>
<dbReference type="Pfam" id="PF00096">
    <property type="entry name" value="zf-C2H2"/>
    <property type="match status" value="1"/>
</dbReference>
<feature type="domain" description="C2H2-type" evidence="7">
    <location>
        <begin position="423"/>
        <end position="450"/>
    </location>
</feature>
<feature type="domain" description="C2H2-type" evidence="7">
    <location>
        <begin position="711"/>
        <end position="738"/>
    </location>
</feature>
<dbReference type="OrthoDB" id="3561125at2759"/>
<feature type="region of interest" description="Disordered" evidence="6">
    <location>
        <begin position="117"/>
        <end position="141"/>
    </location>
</feature>
<name>A0A9J7HNZ6_BRAFL</name>
<keyword evidence="8" id="KW-1185">Reference proteome</keyword>
<evidence type="ECO:0000313" key="8">
    <source>
        <dbReference type="Proteomes" id="UP000001554"/>
    </source>
</evidence>
<evidence type="ECO:0000256" key="6">
    <source>
        <dbReference type="SAM" id="MobiDB-lite"/>
    </source>
</evidence>
<proteinExistence type="predicted"/>
<dbReference type="SUPFAM" id="SSF57667">
    <property type="entry name" value="beta-beta-alpha zinc fingers"/>
    <property type="match status" value="4"/>
</dbReference>
<feature type="domain" description="C2H2-type" evidence="7">
    <location>
        <begin position="451"/>
        <end position="479"/>
    </location>
</feature>
<keyword evidence="1" id="KW-0479">Metal-binding</keyword>
<dbReference type="GO" id="GO:0006357">
    <property type="term" value="P:regulation of transcription by RNA polymerase II"/>
    <property type="evidence" value="ECO:0000318"/>
    <property type="project" value="GO_Central"/>
</dbReference>
<reference evidence="8" key="1">
    <citation type="journal article" date="2020" name="Nat. Ecol. Evol.">
        <title>Deeply conserved synteny resolves early events in vertebrate evolution.</title>
        <authorList>
            <person name="Simakov O."/>
            <person name="Marletaz F."/>
            <person name="Yue J.X."/>
            <person name="O'Connell B."/>
            <person name="Jenkins J."/>
            <person name="Brandt A."/>
            <person name="Calef R."/>
            <person name="Tung C.H."/>
            <person name="Huang T.K."/>
            <person name="Schmutz J."/>
            <person name="Satoh N."/>
            <person name="Yu J.K."/>
            <person name="Putnam N.H."/>
            <person name="Green R.E."/>
            <person name="Rokhsar D.S."/>
        </authorList>
    </citation>
    <scope>NUCLEOTIDE SEQUENCE [LARGE SCALE GENOMIC DNA]</scope>
    <source>
        <strain evidence="8">S238N-H82</strain>
    </source>
</reference>
<dbReference type="PROSITE" id="PS50157">
    <property type="entry name" value="ZINC_FINGER_C2H2_2"/>
    <property type="match status" value="6"/>
</dbReference>
<dbReference type="InterPro" id="IPR036236">
    <property type="entry name" value="Znf_C2H2_sf"/>
</dbReference>
<keyword evidence="4" id="KW-0862">Zinc</keyword>
<feature type="compositionally biased region" description="Acidic residues" evidence="6">
    <location>
        <begin position="834"/>
        <end position="857"/>
    </location>
</feature>
<dbReference type="SMART" id="SM00355">
    <property type="entry name" value="ZnF_C2H2"/>
    <property type="match status" value="16"/>
</dbReference>
<evidence type="ECO:0000256" key="5">
    <source>
        <dbReference type="PROSITE-ProRule" id="PRU00042"/>
    </source>
</evidence>
<feature type="region of interest" description="Disordered" evidence="6">
    <location>
        <begin position="499"/>
        <end position="520"/>
    </location>
</feature>
<dbReference type="KEGG" id="bfo:118406867"/>
<dbReference type="GeneID" id="118406867"/>
<feature type="domain" description="C2H2-type" evidence="7">
    <location>
        <begin position="480"/>
        <end position="507"/>
    </location>
</feature>
<evidence type="ECO:0000259" key="7">
    <source>
        <dbReference type="PROSITE" id="PS50157"/>
    </source>
</evidence>
<sequence>MVTMATTEAAKICGLCKEVTLAILPRLHQEELLLELGRRNILVGETFKKESLVSKLWFIMIKEFQGTDRCVIPDPPTAASGTSCSSATEQRNMWVTLSNDLQELMETVTSTNTATNIVPVTSPTRSTNPTLTQPSTSVTMSSPQRLPILAQEVVVETTTVTSPRRSARLHTLETQASSSSVRNLRNIGETLEENTATKEGLGKGYLKRELRAVTVTRQSCSVGSNTVVTDLGAMRELVDEDGNDPNAEEEDDDEDGVSSDEDDAPLDDDDPDWQPDSPVEDRQPHSSSDIEASVSDKNSHAGTSEEVITVSQGEILTPPRHDGPTKSQQQGRSPIVKCPECDFTTASGHRLRQHKTCHDKTRIYACKKCEYRGRKKAHLQDHMKVHSGEQAYKCRECDFSSRLSSQLSLHMKKEHGAPGASGALCELCGYKAERLYMLKLHRYKHTGEKPYKCLLCAFTARDMPTLVRHSKVSHPGENCYKCAHCSHFAKTRSLLRKHERTHKAEHVHKSPTRPCPVSSNDRNKLVAQRARSNNKRQTSQQYSCPVCNHKTDLLCNMKEHMKTHGKVYKCDRCEFSANTYASLRQHIANHKKTEKYKCDKCDFTSKTKFVLLRHTKDHGDNPFQCQHCEFNANTQDDLSIHLGEHFDPSNAIICGLCGYVAKTEDRLEQHIAEHDAGLKMYKCDFHGCDFSSPDRQCFVRHVTSHDPSRQYPCKLCDYRAKRKIDLATHMRTHTGEKPLKCSKCPFATSLPPELKRHEAGHGRNFPNMCDICQFTARSKNSLAEHKKLHKGEALMEHPSIGKEGVEAHRCLHCDFKASDGHELYLHAMKHINDEDQEDDGDGDVEQEESNDKDDENS</sequence>
<dbReference type="OMA" id="GWGQCSH"/>
<organism evidence="8 9">
    <name type="scientific">Branchiostoma floridae</name>
    <name type="common">Florida lancelet</name>
    <name type="synonym">Amphioxus</name>
    <dbReference type="NCBI Taxonomy" id="7739"/>
    <lineage>
        <taxon>Eukaryota</taxon>
        <taxon>Metazoa</taxon>
        <taxon>Chordata</taxon>
        <taxon>Cephalochordata</taxon>
        <taxon>Leptocardii</taxon>
        <taxon>Amphioxiformes</taxon>
        <taxon>Branchiostomatidae</taxon>
        <taxon>Branchiostoma</taxon>
    </lineage>
</organism>
<evidence type="ECO:0000256" key="1">
    <source>
        <dbReference type="ARBA" id="ARBA00022723"/>
    </source>
</evidence>
<feature type="region of interest" description="Disordered" evidence="6">
    <location>
        <begin position="231"/>
        <end position="333"/>
    </location>
</feature>
<feature type="domain" description="C2H2-type" evidence="7">
    <location>
        <begin position="364"/>
        <end position="391"/>
    </location>
</feature>
<dbReference type="PANTHER" id="PTHR24379:SF121">
    <property type="entry name" value="C2H2-TYPE DOMAIN-CONTAINING PROTEIN"/>
    <property type="match status" value="1"/>
</dbReference>
<dbReference type="Gene3D" id="3.30.160.60">
    <property type="entry name" value="Classic Zinc Finger"/>
    <property type="match status" value="9"/>
</dbReference>
<dbReference type="FunFam" id="3.30.160.60:FF:003079">
    <property type="entry name" value="Uncharacterized protein"/>
    <property type="match status" value="1"/>
</dbReference>
<keyword evidence="3 5" id="KW-0863">Zinc-finger</keyword>
<protein>
    <submittedName>
        <fullName evidence="9">Zinc finger protein 271-like isoform X1</fullName>
    </submittedName>
</protein>